<evidence type="ECO:0000313" key="7">
    <source>
        <dbReference type="Proteomes" id="UP001199642"/>
    </source>
</evidence>
<dbReference type="EMBL" id="CP082781">
    <property type="protein sequence ID" value="UGS25147.1"/>
    <property type="molecule type" value="Genomic_DNA"/>
</dbReference>
<dbReference type="Pfam" id="PF00440">
    <property type="entry name" value="TetR_N"/>
    <property type="match status" value="1"/>
</dbReference>
<accession>A0ABY3RRM4</accession>
<feature type="DNA-binding region" description="H-T-H motif" evidence="4">
    <location>
        <begin position="27"/>
        <end position="46"/>
    </location>
</feature>
<reference evidence="6 7" key="1">
    <citation type="submission" date="2023-01" db="EMBL/GenBank/DDBJ databases">
        <title>Characterization of estradiol degrading bacteria Microbacterium sp. MZT7 and reveal degrading genes through genome analysis.</title>
        <authorList>
            <person name="Hao P."/>
            <person name="Gao Y."/>
        </authorList>
    </citation>
    <scope>NUCLEOTIDE SEQUENCE [LARGE SCALE GENOMIC DNA]</scope>
    <source>
        <strain evidence="6 7">MZT7</strain>
    </source>
</reference>
<organism evidence="6 7">
    <name type="scientific">Microbacterium resistens</name>
    <dbReference type="NCBI Taxonomy" id="156977"/>
    <lineage>
        <taxon>Bacteria</taxon>
        <taxon>Bacillati</taxon>
        <taxon>Actinomycetota</taxon>
        <taxon>Actinomycetes</taxon>
        <taxon>Micrococcales</taxon>
        <taxon>Microbacteriaceae</taxon>
        <taxon>Microbacterium</taxon>
    </lineage>
</organism>
<proteinExistence type="predicted"/>
<sequence>MSSERRRRELLEAAIRVVSRGDASSLSARAVAEEAGVSPGSVIYHYGDMDSLVSAALVSVIEQYVDLRRQAIMTVTDPVERLRLLIDTGVPEKVDGALRFIYEHIDHARTHPERASLHRAVVERQIDLYEATIDLGVATGVFRPGLAHRRIASTLVALEDGFDLWALIGFQDRVEEHREILRAMASRLLAVTL</sequence>
<dbReference type="PANTHER" id="PTHR30055:SF234">
    <property type="entry name" value="HTH-TYPE TRANSCRIPTIONAL REGULATOR BETI"/>
    <property type="match status" value="1"/>
</dbReference>
<keyword evidence="7" id="KW-1185">Reference proteome</keyword>
<dbReference type="RefSeq" id="WP_231818967.1">
    <property type="nucleotide sequence ID" value="NZ_CP082781.1"/>
</dbReference>
<gene>
    <name evidence="6" type="ORF">K8F61_10590</name>
</gene>
<dbReference type="InterPro" id="IPR009057">
    <property type="entry name" value="Homeodomain-like_sf"/>
</dbReference>
<dbReference type="Proteomes" id="UP001199642">
    <property type="component" value="Chromosome"/>
</dbReference>
<dbReference type="InterPro" id="IPR036271">
    <property type="entry name" value="Tet_transcr_reg_TetR-rel_C_sf"/>
</dbReference>
<evidence type="ECO:0000313" key="6">
    <source>
        <dbReference type="EMBL" id="UGS25147.1"/>
    </source>
</evidence>
<evidence type="ECO:0000259" key="5">
    <source>
        <dbReference type="PROSITE" id="PS50977"/>
    </source>
</evidence>
<dbReference type="SUPFAM" id="SSF48498">
    <property type="entry name" value="Tetracyclin repressor-like, C-terminal domain"/>
    <property type="match status" value="1"/>
</dbReference>
<dbReference type="SUPFAM" id="SSF46689">
    <property type="entry name" value="Homeodomain-like"/>
    <property type="match status" value="1"/>
</dbReference>
<keyword evidence="2 4" id="KW-0238">DNA-binding</keyword>
<dbReference type="InterPro" id="IPR050109">
    <property type="entry name" value="HTH-type_TetR-like_transc_reg"/>
</dbReference>
<protein>
    <submittedName>
        <fullName evidence="6">TetR family transcriptional regulator</fullName>
    </submittedName>
</protein>
<dbReference type="PROSITE" id="PS50977">
    <property type="entry name" value="HTH_TETR_2"/>
    <property type="match status" value="1"/>
</dbReference>
<dbReference type="Gene3D" id="1.10.357.10">
    <property type="entry name" value="Tetracycline Repressor, domain 2"/>
    <property type="match status" value="1"/>
</dbReference>
<keyword evidence="3" id="KW-0804">Transcription</keyword>
<evidence type="ECO:0000256" key="3">
    <source>
        <dbReference type="ARBA" id="ARBA00023163"/>
    </source>
</evidence>
<dbReference type="PANTHER" id="PTHR30055">
    <property type="entry name" value="HTH-TYPE TRANSCRIPTIONAL REGULATOR RUTR"/>
    <property type="match status" value="1"/>
</dbReference>
<evidence type="ECO:0000256" key="1">
    <source>
        <dbReference type="ARBA" id="ARBA00023015"/>
    </source>
</evidence>
<feature type="domain" description="HTH tetR-type" evidence="5">
    <location>
        <begin position="4"/>
        <end position="64"/>
    </location>
</feature>
<keyword evidence="1" id="KW-0805">Transcription regulation</keyword>
<dbReference type="InterPro" id="IPR001647">
    <property type="entry name" value="HTH_TetR"/>
</dbReference>
<name>A0ABY3RRM4_9MICO</name>
<evidence type="ECO:0000256" key="4">
    <source>
        <dbReference type="PROSITE-ProRule" id="PRU00335"/>
    </source>
</evidence>
<evidence type="ECO:0000256" key="2">
    <source>
        <dbReference type="ARBA" id="ARBA00023125"/>
    </source>
</evidence>